<dbReference type="PANTHER" id="PTHR43038">
    <property type="entry name" value="ATP-BINDING CASSETTE, SUB-FAMILY H, MEMBER 1"/>
    <property type="match status" value="1"/>
</dbReference>
<dbReference type="GO" id="GO:0016887">
    <property type="term" value="F:ATP hydrolysis activity"/>
    <property type="evidence" value="ECO:0007669"/>
    <property type="project" value="InterPro"/>
</dbReference>
<dbReference type="GO" id="GO:0005524">
    <property type="term" value="F:ATP binding"/>
    <property type="evidence" value="ECO:0007669"/>
    <property type="project" value="UniProtKB-KW"/>
</dbReference>
<dbReference type="Proteomes" id="UP000824220">
    <property type="component" value="Unassembled WGS sequence"/>
</dbReference>
<reference evidence="4" key="1">
    <citation type="journal article" date="2021" name="PeerJ">
        <title>Extensive microbial diversity within the chicken gut microbiome revealed by metagenomics and culture.</title>
        <authorList>
            <person name="Gilroy R."/>
            <person name="Ravi A."/>
            <person name="Getino M."/>
            <person name="Pursley I."/>
            <person name="Horton D.L."/>
            <person name="Alikhan N.F."/>
            <person name="Baker D."/>
            <person name="Gharbi K."/>
            <person name="Hall N."/>
            <person name="Watson M."/>
            <person name="Adriaenssens E.M."/>
            <person name="Foster-Nyarko E."/>
            <person name="Jarju S."/>
            <person name="Secka A."/>
            <person name="Antonio M."/>
            <person name="Oren A."/>
            <person name="Chaudhuri R.R."/>
            <person name="La Ragione R."/>
            <person name="Hildebrand F."/>
            <person name="Pallen M.J."/>
        </authorList>
    </citation>
    <scope>NUCLEOTIDE SEQUENCE</scope>
    <source>
        <strain evidence="4">ChiHjej8B7-3636</strain>
    </source>
</reference>
<evidence type="ECO:0000259" key="3">
    <source>
        <dbReference type="PROSITE" id="PS50893"/>
    </source>
</evidence>
<dbReference type="PROSITE" id="PS50893">
    <property type="entry name" value="ABC_TRANSPORTER_2"/>
    <property type="match status" value="1"/>
</dbReference>
<evidence type="ECO:0000313" key="5">
    <source>
        <dbReference type="Proteomes" id="UP000824220"/>
    </source>
</evidence>
<dbReference type="AlphaFoldDB" id="A0A9D2H6K6"/>
<dbReference type="EMBL" id="DXAM01000108">
    <property type="protein sequence ID" value="HJA04729.1"/>
    <property type="molecule type" value="Genomic_DNA"/>
</dbReference>
<accession>A0A9D2H6K6</accession>
<dbReference type="Gene3D" id="3.40.50.300">
    <property type="entry name" value="P-loop containing nucleotide triphosphate hydrolases"/>
    <property type="match status" value="1"/>
</dbReference>
<dbReference type="CDD" id="cd03230">
    <property type="entry name" value="ABC_DR_subfamily_A"/>
    <property type="match status" value="1"/>
</dbReference>
<dbReference type="Pfam" id="PF00005">
    <property type="entry name" value="ABC_tran"/>
    <property type="match status" value="1"/>
</dbReference>
<proteinExistence type="predicted"/>
<feature type="domain" description="ABC transporter" evidence="3">
    <location>
        <begin position="7"/>
        <end position="230"/>
    </location>
</feature>
<dbReference type="SMART" id="SM00382">
    <property type="entry name" value="AAA"/>
    <property type="match status" value="1"/>
</dbReference>
<comment type="caution">
    <text evidence="4">The sequence shown here is derived from an EMBL/GenBank/DDBJ whole genome shotgun (WGS) entry which is preliminary data.</text>
</comment>
<sequence>MVNNSAVEVRGLHVVRGRARVFDGLDVDIASGRITGLLVPSGCGKTTLLRAIVGVQKVRGGSVSVLGMPAGSRWLRRRVAYSTQSAAVYDDISVRANLHYFARLVGTDRRDADRVLDVVGLASHAATRVGDLSGGQRGRVSLATALLGAPDVVVLDEPTAGLDPVLRAELWNTFRRLAETGTTLIISSHVMDEAARCDRLLLMREGRIIADTTPNALLADTGASDAEDAFLRIVQRDAAHPVGSVSAPAPLTRRERRSGS</sequence>
<keyword evidence="2 4" id="KW-0067">ATP-binding</keyword>
<evidence type="ECO:0000256" key="2">
    <source>
        <dbReference type="ARBA" id="ARBA00022840"/>
    </source>
</evidence>
<dbReference type="InterPro" id="IPR003439">
    <property type="entry name" value="ABC_transporter-like_ATP-bd"/>
</dbReference>
<name>A0A9D2H6K6_9MICO</name>
<keyword evidence="1" id="KW-0547">Nucleotide-binding</keyword>
<reference evidence="4" key="2">
    <citation type="submission" date="2021-04" db="EMBL/GenBank/DDBJ databases">
        <authorList>
            <person name="Gilroy R."/>
        </authorList>
    </citation>
    <scope>NUCLEOTIDE SEQUENCE</scope>
    <source>
        <strain evidence="4">ChiHjej8B7-3636</strain>
    </source>
</reference>
<organism evidence="4 5">
    <name type="scientific">Candidatus Microbacterium stercoravium</name>
    <dbReference type="NCBI Taxonomy" id="2838697"/>
    <lineage>
        <taxon>Bacteria</taxon>
        <taxon>Bacillati</taxon>
        <taxon>Actinomycetota</taxon>
        <taxon>Actinomycetes</taxon>
        <taxon>Micrococcales</taxon>
        <taxon>Microbacteriaceae</taxon>
        <taxon>Microbacterium</taxon>
    </lineage>
</organism>
<evidence type="ECO:0000313" key="4">
    <source>
        <dbReference type="EMBL" id="HJA04729.1"/>
    </source>
</evidence>
<dbReference type="InterPro" id="IPR027417">
    <property type="entry name" value="P-loop_NTPase"/>
</dbReference>
<gene>
    <name evidence="4" type="ORF">H9800_07690</name>
</gene>
<protein>
    <submittedName>
        <fullName evidence="4">ABC transporter ATP-binding protein</fullName>
    </submittedName>
</protein>
<dbReference type="PANTHER" id="PTHR43038:SF3">
    <property type="entry name" value="ABC TRANSPORTER G FAMILY MEMBER 20 ISOFORM X1"/>
    <property type="match status" value="1"/>
</dbReference>
<evidence type="ECO:0000256" key="1">
    <source>
        <dbReference type="ARBA" id="ARBA00022741"/>
    </source>
</evidence>
<dbReference type="SUPFAM" id="SSF52540">
    <property type="entry name" value="P-loop containing nucleoside triphosphate hydrolases"/>
    <property type="match status" value="1"/>
</dbReference>
<dbReference type="InterPro" id="IPR003593">
    <property type="entry name" value="AAA+_ATPase"/>
</dbReference>